<evidence type="ECO:0000313" key="2">
    <source>
        <dbReference type="EMBL" id="OUP66333.1"/>
    </source>
</evidence>
<gene>
    <name evidence="2" type="ORF">B5F11_19475</name>
    <name evidence="3" type="ORF">DXC40_08335</name>
    <name evidence="1" type="ORF">ERS852551_00515</name>
</gene>
<dbReference type="EMBL" id="CZBE01000003">
    <property type="protein sequence ID" value="CUP34903.1"/>
    <property type="molecule type" value="Genomic_DNA"/>
</dbReference>
<organism evidence="1 4">
    <name type="scientific">Anaerotruncus colihominis</name>
    <dbReference type="NCBI Taxonomy" id="169435"/>
    <lineage>
        <taxon>Bacteria</taxon>
        <taxon>Bacillati</taxon>
        <taxon>Bacillota</taxon>
        <taxon>Clostridia</taxon>
        <taxon>Eubacteriales</taxon>
        <taxon>Oscillospiraceae</taxon>
        <taxon>Anaerotruncus</taxon>
    </lineage>
</organism>
<dbReference type="RefSeq" id="WP_006873721.1">
    <property type="nucleotide sequence ID" value="NZ_CABIWA010000006.1"/>
</dbReference>
<dbReference type="GeneID" id="72463013"/>
<reference evidence="5" key="2">
    <citation type="submission" date="2017-04" db="EMBL/GenBank/DDBJ databases">
        <title>Function of individual gut microbiota members based on whole genome sequencing of pure cultures obtained from chicken caecum.</title>
        <authorList>
            <person name="Medvecky M."/>
            <person name="Cejkova D."/>
            <person name="Polansky O."/>
            <person name="Karasova D."/>
            <person name="Kubasova T."/>
            <person name="Cizek A."/>
            <person name="Rychlik I."/>
        </authorList>
    </citation>
    <scope>NUCLEOTIDE SEQUENCE [LARGE SCALE GENOMIC DNA]</scope>
    <source>
        <strain evidence="5">An175</strain>
    </source>
</reference>
<dbReference type="EMBL" id="QVME01000003">
    <property type="protein sequence ID" value="RGE68336.1"/>
    <property type="molecule type" value="Genomic_DNA"/>
</dbReference>
<evidence type="ECO:0000313" key="3">
    <source>
        <dbReference type="EMBL" id="RGE68336.1"/>
    </source>
</evidence>
<sequence length="182" mass="20280">MSFKVRLFLGAPDFETLHVAKLREYPLEPRDYKPYAQARICFAADGLHVQLLSFESKPLPQSEVRVVLALTPGAPPLIISLRADGVFGARRGEADLSDSSRAFVHPFQGEDLQGVYWGGNIRVEPAVYAGDFVPHKDAAFFGNFYKLCEHPTRPHYGSFYPADFSQPLDCTANLGPFVVIDY</sequence>
<proteinExistence type="predicted"/>
<dbReference type="Proteomes" id="UP000260828">
    <property type="component" value="Unassembled WGS sequence"/>
</dbReference>
<evidence type="ECO:0000313" key="6">
    <source>
        <dbReference type="Proteomes" id="UP000260828"/>
    </source>
</evidence>
<dbReference type="OrthoDB" id="1853550at2"/>
<dbReference type="Proteomes" id="UP000095765">
    <property type="component" value="Unassembled WGS sequence"/>
</dbReference>
<reference evidence="2" key="3">
    <citation type="journal article" date="2018" name="BMC Genomics">
        <title>Whole genome sequencing and function prediction of 133 gut anaerobes isolated from chicken caecum in pure cultures.</title>
        <authorList>
            <person name="Medvecky M."/>
            <person name="Cejkova D."/>
            <person name="Polansky O."/>
            <person name="Karasova D."/>
            <person name="Kubasova T."/>
            <person name="Cizek A."/>
            <person name="Rychlik I."/>
        </authorList>
    </citation>
    <scope>NUCLEOTIDE SEQUENCE</scope>
    <source>
        <strain evidence="2">An175</strain>
    </source>
</reference>
<evidence type="ECO:0000313" key="1">
    <source>
        <dbReference type="EMBL" id="CUP34903.1"/>
    </source>
</evidence>
<protein>
    <recommendedName>
        <fullName evidence="7">Carbohydrate-binding domain-containing protein</fullName>
    </recommendedName>
</protein>
<evidence type="ECO:0000313" key="5">
    <source>
        <dbReference type="Proteomes" id="UP000196386"/>
    </source>
</evidence>
<dbReference type="Proteomes" id="UP000196386">
    <property type="component" value="Unassembled WGS sequence"/>
</dbReference>
<evidence type="ECO:0008006" key="7">
    <source>
        <dbReference type="Google" id="ProtNLM"/>
    </source>
</evidence>
<dbReference type="EMBL" id="NFKP01000042">
    <property type="protein sequence ID" value="OUP66333.1"/>
    <property type="molecule type" value="Genomic_DNA"/>
</dbReference>
<reference evidence="3 6" key="4">
    <citation type="submission" date="2018-08" db="EMBL/GenBank/DDBJ databases">
        <title>A genome reference for cultivated species of the human gut microbiota.</title>
        <authorList>
            <person name="Zou Y."/>
            <person name="Xue W."/>
            <person name="Luo G."/>
        </authorList>
    </citation>
    <scope>NUCLEOTIDE SEQUENCE [LARGE SCALE GENOMIC DNA]</scope>
    <source>
        <strain evidence="3 6">TF05-12AC</strain>
    </source>
</reference>
<evidence type="ECO:0000313" key="4">
    <source>
        <dbReference type="Proteomes" id="UP000095765"/>
    </source>
</evidence>
<name>A0A174MEZ5_9FIRM</name>
<dbReference type="AlphaFoldDB" id="A0A174MEZ5"/>
<reference evidence="1 4" key="1">
    <citation type="submission" date="2015-09" db="EMBL/GenBank/DDBJ databases">
        <authorList>
            <consortium name="Pathogen Informatics"/>
        </authorList>
    </citation>
    <scope>NUCLEOTIDE SEQUENCE [LARGE SCALE GENOMIC DNA]</scope>
    <source>
        <strain evidence="1 4">2789STDY5834939</strain>
    </source>
</reference>
<accession>A0A174MEZ5</accession>